<accession>A0A967EBD6</accession>
<dbReference type="Pfam" id="PF09424">
    <property type="entry name" value="YqeY"/>
    <property type="match status" value="1"/>
</dbReference>
<dbReference type="AlphaFoldDB" id="A0A967EBD6"/>
<dbReference type="Proteomes" id="UP000744769">
    <property type="component" value="Unassembled WGS sequence"/>
</dbReference>
<dbReference type="InterPro" id="IPR042184">
    <property type="entry name" value="YqeY/Aim41_N"/>
</dbReference>
<name>A0A967EBD6_9MICO</name>
<keyword evidence="2" id="KW-1185">Reference proteome</keyword>
<proteinExistence type="predicted"/>
<protein>
    <submittedName>
        <fullName evidence="1">GatB/YqeY domain-containing protein</fullName>
    </submittedName>
</protein>
<dbReference type="RefSeq" id="WP_166197483.1">
    <property type="nucleotide sequence ID" value="NZ_JAAOIV010000010.1"/>
</dbReference>
<dbReference type="EMBL" id="JAAOIV010000010">
    <property type="protein sequence ID" value="NHN56824.1"/>
    <property type="molecule type" value="Genomic_DNA"/>
</dbReference>
<dbReference type="InterPro" id="IPR019004">
    <property type="entry name" value="YqeY/Aim41"/>
</dbReference>
<dbReference type="Gene3D" id="1.10.10.410">
    <property type="match status" value="1"/>
</dbReference>
<gene>
    <name evidence="1" type="ORF">G9U51_13685</name>
</gene>
<evidence type="ECO:0000313" key="1">
    <source>
        <dbReference type="EMBL" id="NHN56824.1"/>
    </source>
</evidence>
<dbReference type="PANTHER" id="PTHR28055:SF1">
    <property type="entry name" value="ALTERED INHERITANCE OF MITOCHONDRIA PROTEIN 41, MITOCHONDRIAL"/>
    <property type="match status" value="1"/>
</dbReference>
<dbReference type="Gene3D" id="1.10.1510.10">
    <property type="entry name" value="Uncharacterised protein YqeY/AIM41 PF09424, N-terminal domain"/>
    <property type="match status" value="1"/>
</dbReference>
<evidence type="ECO:0000313" key="2">
    <source>
        <dbReference type="Proteomes" id="UP000744769"/>
    </source>
</evidence>
<comment type="caution">
    <text evidence="1">The sequence shown here is derived from an EMBL/GenBank/DDBJ whole genome shotgun (WGS) entry which is preliminary data.</text>
</comment>
<dbReference type="InterPro" id="IPR023168">
    <property type="entry name" value="GatB_Yqey_C_2"/>
</dbReference>
<dbReference type="GO" id="GO:0016884">
    <property type="term" value="F:carbon-nitrogen ligase activity, with glutamine as amido-N-donor"/>
    <property type="evidence" value="ECO:0007669"/>
    <property type="project" value="InterPro"/>
</dbReference>
<organism evidence="1 2">
    <name type="scientific">Metallococcus carri</name>
    <dbReference type="NCBI Taxonomy" id="1656884"/>
    <lineage>
        <taxon>Bacteria</taxon>
        <taxon>Bacillati</taxon>
        <taxon>Actinomycetota</taxon>
        <taxon>Actinomycetes</taxon>
        <taxon>Micrococcales</taxon>
        <taxon>Dermacoccaceae</taxon>
        <taxon>Metallococcus</taxon>
    </lineage>
</organism>
<reference evidence="1" key="1">
    <citation type="submission" date="2020-03" db="EMBL/GenBank/DDBJ databases">
        <title>Draft sequencing of Calidifontibacter sp. DB0510.</title>
        <authorList>
            <person name="Kim D.-U."/>
        </authorList>
    </citation>
    <scope>NUCLEOTIDE SEQUENCE</scope>
    <source>
        <strain evidence="1">DB0510</strain>
    </source>
</reference>
<dbReference type="PANTHER" id="PTHR28055">
    <property type="entry name" value="ALTERED INHERITANCE OF MITOCHONDRIA PROTEIN 41, MITOCHONDRIAL"/>
    <property type="match status" value="1"/>
</dbReference>
<dbReference type="InterPro" id="IPR003789">
    <property type="entry name" value="Asn/Gln_tRNA_amidoTrase-B-like"/>
</dbReference>
<sequence length="150" mass="15829">MTLKQTLQSDLTAAIKGRDQVRAGTLRMALAAVTNAEVAGDAAKELTDAETLAVLTKEAKKRREAAEAYDGAGRAELADKERAELGVLETYLPQQLSQDELRQLVAEAIAETGASSPAGMGQVMKVLQPKIAGRADGRQVADAVKRALAN</sequence>
<dbReference type="SUPFAM" id="SSF89095">
    <property type="entry name" value="GatB/YqeY motif"/>
    <property type="match status" value="1"/>
</dbReference>